<feature type="binding site" evidence="17">
    <location>
        <position position="120"/>
    </location>
    <ligand>
        <name>Mg(2+)</name>
        <dbReference type="ChEBI" id="CHEBI:18420"/>
        <label>2</label>
    </ligand>
</feature>
<name>A0A4Q7NRQ3_9ACTN</name>
<dbReference type="GO" id="GO:0016780">
    <property type="term" value="F:phosphotransferase activity, for other substituted phosphate groups"/>
    <property type="evidence" value="ECO:0007669"/>
    <property type="project" value="UniProtKB-UniRule"/>
</dbReference>
<evidence type="ECO:0000256" key="14">
    <source>
        <dbReference type="ARBA" id="ARBA00024082"/>
    </source>
</evidence>
<feature type="binding site" evidence="17">
    <location>
        <position position="116"/>
    </location>
    <ligand>
        <name>Mg(2+)</name>
        <dbReference type="ChEBI" id="CHEBI:18420"/>
        <label>2</label>
    </ligand>
</feature>
<dbReference type="Gene3D" id="1.20.120.1760">
    <property type="match status" value="1"/>
</dbReference>
<comment type="catalytic activity">
    <reaction evidence="16 17">
        <text>a CDP-1,2-diacyl-sn-glycerol + 1D-myo-inositol 3-phosphate = a 1,2-diacyl-sn-glycero-3-phospho-(1D-myo-inositol-3-phosphate) + CMP + H(+)</text>
        <dbReference type="Rhea" id="RHEA:60504"/>
        <dbReference type="ChEBI" id="CHEBI:15378"/>
        <dbReference type="ChEBI" id="CHEBI:58088"/>
        <dbReference type="ChEBI" id="CHEBI:58332"/>
        <dbReference type="ChEBI" id="CHEBI:58401"/>
        <dbReference type="ChEBI" id="CHEBI:60377"/>
    </reaction>
</comment>
<feature type="binding site" evidence="17">
    <location>
        <position position="99"/>
    </location>
    <ligand>
        <name>a CDP-1,2-diacyl-sn-glycerol</name>
        <dbReference type="ChEBI" id="CHEBI:58332"/>
    </ligand>
</feature>
<keyword evidence="8 17" id="KW-0812">Transmembrane</keyword>
<dbReference type="NCBIfam" id="NF045883">
    <property type="entry name" value="PIPSynth"/>
    <property type="match status" value="1"/>
</dbReference>
<evidence type="ECO:0000256" key="2">
    <source>
        <dbReference type="ARBA" id="ARBA00004805"/>
    </source>
</evidence>
<comment type="function">
    <text evidence="17">Catalyzes the conjugation of the 1'-hydroxyl group of D-myo-inositol-3-phosphate (also named L-myo-inositol-1-phosphate) with a lipid tail of cytidine diphosphate diacylglycerol (CDP-DAG), forming phosphatidylinositol phosphate (PIP) and CMP. PIP is a precursor of phosphatidylinositol (PI) which is an essential lipid required for cell wall formation.</text>
</comment>
<feature type="binding site" evidence="17">
    <location>
        <position position="98"/>
    </location>
    <ligand>
        <name>Mg(2+)</name>
        <dbReference type="ChEBI" id="CHEBI:18420"/>
        <label>1</label>
    </ligand>
</feature>
<feature type="binding site" evidence="17">
    <location>
        <begin position="58"/>
        <end position="61"/>
    </location>
    <ligand>
        <name>a CDP-1,2-diacyl-sn-glycerol</name>
        <dbReference type="ChEBI" id="CHEBI:58332"/>
    </ligand>
</feature>
<reference evidence="19 20" key="1">
    <citation type="submission" date="2019-02" db="EMBL/GenBank/DDBJ databases">
        <title>Genomic Encyclopedia of Type Strains, Phase IV (KMG-IV): sequencing the most valuable type-strain genomes for metagenomic binning, comparative biology and taxonomic classification.</title>
        <authorList>
            <person name="Goeker M."/>
        </authorList>
    </citation>
    <scope>NUCLEOTIDE SEQUENCE [LARGE SCALE GENOMIC DNA]</scope>
    <source>
        <strain evidence="19 20">DSM 45622</strain>
    </source>
</reference>
<evidence type="ECO:0000256" key="11">
    <source>
        <dbReference type="ARBA" id="ARBA00022989"/>
    </source>
</evidence>
<keyword evidence="10 17" id="KW-0460">Magnesium</keyword>
<comment type="caution">
    <text evidence="19">The sequence shown here is derived from an EMBL/GenBank/DDBJ whole genome shotgun (WGS) entry which is preliminary data.</text>
</comment>
<evidence type="ECO:0000256" key="8">
    <source>
        <dbReference type="ARBA" id="ARBA00022692"/>
    </source>
</evidence>
<evidence type="ECO:0000256" key="16">
    <source>
        <dbReference type="ARBA" id="ARBA00048865"/>
    </source>
</evidence>
<feature type="binding site" evidence="17">
    <location>
        <position position="116"/>
    </location>
    <ligand>
        <name>Mg(2+)</name>
        <dbReference type="ChEBI" id="CHEBI:18420"/>
        <label>1</label>
    </ligand>
</feature>
<keyword evidence="20" id="KW-1185">Reference proteome</keyword>
<evidence type="ECO:0000256" key="18">
    <source>
        <dbReference type="RuleBase" id="RU003750"/>
    </source>
</evidence>
<comment type="catalytic activity">
    <reaction evidence="13 17">
        <text>1,2-di-(9Z-octadecenoyl)-sn-glycero-3-cytidine-5'-diphosphate + 1D-myo-inositol 3-phosphate = 1,2-di-(9Z-octadecenoyl)-sn-glycero-3-phospho-(1D-myo-inositol-3-phosphate) + CMP + H(+)</text>
        <dbReference type="Rhea" id="RHEA:61216"/>
        <dbReference type="ChEBI" id="CHEBI:15378"/>
        <dbReference type="ChEBI" id="CHEBI:58401"/>
        <dbReference type="ChEBI" id="CHEBI:60377"/>
        <dbReference type="ChEBI" id="CHEBI:85356"/>
        <dbReference type="ChEBI" id="CHEBI:144472"/>
    </reaction>
</comment>
<keyword evidence="6 17" id="KW-1003">Cell membrane</keyword>
<evidence type="ECO:0000256" key="12">
    <source>
        <dbReference type="ARBA" id="ARBA00023136"/>
    </source>
</evidence>
<keyword evidence="7 17" id="KW-0808">Transferase</keyword>
<dbReference type="GO" id="GO:0008654">
    <property type="term" value="P:phospholipid biosynthetic process"/>
    <property type="evidence" value="ECO:0007669"/>
    <property type="project" value="UniProtKB-UniRule"/>
</dbReference>
<keyword evidence="17" id="KW-1208">Phospholipid metabolism</keyword>
<feature type="transmembrane region" description="Helical" evidence="17">
    <location>
        <begin position="182"/>
        <end position="199"/>
    </location>
</feature>
<dbReference type="EMBL" id="SGXD01000002">
    <property type="protein sequence ID" value="RZS89448.1"/>
    <property type="molecule type" value="Genomic_DNA"/>
</dbReference>
<evidence type="ECO:0000256" key="6">
    <source>
        <dbReference type="ARBA" id="ARBA00022475"/>
    </source>
</evidence>
<dbReference type="UniPathway" id="UPA00220"/>
<dbReference type="Pfam" id="PF01066">
    <property type="entry name" value="CDP-OH_P_transf"/>
    <property type="match status" value="1"/>
</dbReference>
<feature type="transmembrane region" description="Helical" evidence="17">
    <location>
        <begin position="49"/>
        <end position="75"/>
    </location>
</feature>
<keyword evidence="12 17" id="KW-0472">Membrane</keyword>
<comment type="subcellular location">
    <subcellularLocation>
        <location evidence="1 17">Cell membrane</location>
        <topology evidence="1 17">Multi-pass membrane protein</topology>
    </subcellularLocation>
</comment>
<keyword evidence="17" id="KW-0444">Lipid biosynthesis</keyword>
<dbReference type="InterPro" id="IPR048254">
    <property type="entry name" value="CDP_ALCOHOL_P_TRANSF_CS"/>
</dbReference>
<comment type="pathway">
    <text evidence="3">Lipid metabolism.</text>
</comment>
<feature type="transmembrane region" description="Helical" evidence="17">
    <location>
        <begin position="143"/>
        <end position="161"/>
    </location>
</feature>
<evidence type="ECO:0000256" key="3">
    <source>
        <dbReference type="ARBA" id="ARBA00005189"/>
    </source>
</evidence>
<keyword evidence="11 17" id="KW-1133">Transmembrane helix</keyword>
<evidence type="ECO:0000256" key="17">
    <source>
        <dbReference type="HAMAP-Rule" id="MF_02241"/>
    </source>
</evidence>
<evidence type="ECO:0000256" key="1">
    <source>
        <dbReference type="ARBA" id="ARBA00004651"/>
    </source>
</evidence>
<comment type="cofactor">
    <cofactor evidence="17">
        <name>Mg(2+)</name>
        <dbReference type="ChEBI" id="CHEBI:18420"/>
    </cofactor>
    <text evidence="17">Contains a di-nuclear catalytic Mg(2+) center.</text>
</comment>
<comment type="caution">
    <text evidence="17">Lacks conserved residue(s) required for the propagation of feature annotation.</text>
</comment>
<comment type="subunit">
    <text evidence="5 17">Homodimer.</text>
</comment>
<evidence type="ECO:0000256" key="10">
    <source>
        <dbReference type="ARBA" id="ARBA00022842"/>
    </source>
</evidence>
<sequence>MQGCHAHGRAGPTRDYDARRWCSRTRRGEMLNRYARAFFARVMTPVARLLLRLGVSPDVVTLLGTVGVCAGALAFFPRGEFFWGTIVITCFVFSDMLDGNMARQSGRSSQWGAWLDSSTDRAGDAAIFVGIAWWWFHGGHDDLLGGLALAGLVIGSLVSYVKARAEGLGMRADVGVMERSDRLVTILLGTGFSGLGVPYVQALALWIVAIGAAFTVVQRTLLVRRQALAARLTPEG</sequence>
<feature type="transmembrane region" description="Helical" evidence="17">
    <location>
        <begin position="205"/>
        <end position="222"/>
    </location>
</feature>
<dbReference type="InterPro" id="IPR043130">
    <property type="entry name" value="CDP-OH_PTrfase_TM_dom"/>
</dbReference>
<comment type="pathway">
    <text evidence="2 17">Phospholipid metabolism; phosphatidylinositol phosphate biosynthesis.</text>
</comment>
<dbReference type="InterPro" id="IPR044268">
    <property type="entry name" value="PIP_synthase_PgsA1"/>
</dbReference>
<proteinExistence type="inferred from homology"/>
<evidence type="ECO:0000313" key="20">
    <source>
        <dbReference type="Proteomes" id="UP000293638"/>
    </source>
</evidence>
<dbReference type="PROSITE" id="PS00379">
    <property type="entry name" value="CDP_ALCOHOL_P_TRANSF"/>
    <property type="match status" value="1"/>
</dbReference>
<dbReference type="Proteomes" id="UP000293638">
    <property type="component" value="Unassembled WGS sequence"/>
</dbReference>
<accession>A0A4Q7NRQ3</accession>
<evidence type="ECO:0000256" key="9">
    <source>
        <dbReference type="ARBA" id="ARBA00022723"/>
    </source>
</evidence>
<dbReference type="EC" id="2.7.8.-" evidence="17"/>
<evidence type="ECO:0000256" key="13">
    <source>
        <dbReference type="ARBA" id="ARBA00023935"/>
    </source>
</evidence>
<feature type="active site" description="Proton acceptor" evidence="17">
    <location>
        <position position="120"/>
    </location>
</feature>
<protein>
    <recommendedName>
        <fullName evidence="14 17">Phosphatidylinositol phosphate synthase</fullName>
        <shortName evidence="17">PIP synthase</shortName>
        <ecNumber evidence="17">2.7.8.-</ecNumber>
    </recommendedName>
    <alternativeName>
        <fullName evidence="15 17">CDP-diacylglycerol--D-myo-inositol-3-phosphate 3-phosphatidyltransferase</fullName>
    </alternativeName>
</protein>
<keyword evidence="9 17" id="KW-0479">Metal-binding</keyword>
<dbReference type="GO" id="GO:0005886">
    <property type="term" value="C:plasma membrane"/>
    <property type="evidence" value="ECO:0007669"/>
    <property type="project" value="UniProtKB-SubCell"/>
</dbReference>
<keyword evidence="17" id="KW-0594">Phospholipid biosynthesis</keyword>
<feature type="binding site" evidence="17">
    <location>
        <position position="95"/>
    </location>
    <ligand>
        <name>Mg(2+)</name>
        <dbReference type="ChEBI" id="CHEBI:18420"/>
        <label>2</label>
    </ligand>
</feature>
<comment type="similarity">
    <text evidence="4 17 18">Belongs to the CDP-alcohol phosphatidyltransferase class-I family.</text>
</comment>
<feature type="binding site" evidence="17">
    <location>
        <position position="95"/>
    </location>
    <ligand>
        <name>Mg(2+)</name>
        <dbReference type="ChEBI" id="CHEBI:18420"/>
        <label>1</label>
    </ligand>
</feature>
<evidence type="ECO:0000256" key="7">
    <source>
        <dbReference type="ARBA" id="ARBA00022679"/>
    </source>
</evidence>
<dbReference type="AlphaFoldDB" id="A0A4Q7NRQ3"/>
<evidence type="ECO:0000256" key="5">
    <source>
        <dbReference type="ARBA" id="ARBA00011738"/>
    </source>
</evidence>
<dbReference type="GO" id="GO:0000287">
    <property type="term" value="F:magnesium ion binding"/>
    <property type="evidence" value="ECO:0007669"/>
    <property type="project" value="UniProtKB-UniRule"/>
</dbReference>
<keyword evidence="17" id="KW-0443">Lipid metabolism</keyword>
<dbReference type="InterPro" id="IPR000462">
    <property type="entry name" value="CDP-OH_P_trans"/>
</dbReference>
<organism evidence="19 20">
    <name type="scientific">Motilibacter rhizosphaerae</name>
    <dbReference type="NCBI Taxonomy" id="598652"/>
    <lineage>
        <taxon>Bacteria</taxon>
        <taxon>Bacillati</taxon>
        <taxon>Actinomycetota</taxon>
        <taxon>Actinomycetes</taxon>
        <taxon>Motilibacterales</taxon>
        <taxon>Motilibacteraceae</taxon>
        <taxon>Motilibacter</taxon>
    </lineage>
</organism>
<evidence type="ECO:0000313" key="19">
    <source>
        <dbReference type="EMBL" id="RZS89448.1"/>
    </source>
</evidence>
<feature type="binding site" evidence="17">
    <location>
        <position position="103"/>
    </location>
    <ligand>
        <name>a CDP-1,2-diacyl-sn-glycerol</name>
        <dbReference type="ChEBI" id="CHEBI:58332"/>
    </ligand>
</feature>
<evidence type="ECO:0000256" key="15">
    <source>
        <dbReference type="ARBA" id="ARBA00033137"/>
    </source>
</evidence>
<gene>
    <name evidence="19" type="ORF">EV189_1211</name>
</gene>
<dbReference type="HAMAP" id="MF_02241">
    <property type="entry name" value="PIP_synthase"/>
    <property type="match status" value="1"/>
</dbReference>
<feature type="binding site" evidence="17">
    <location>
        <position position="109"/>
    </location>
    <ligand>
        <name>a CDP-1,2-diacyl-sn-glycerol</name>
        <dbReference type="ChEBI" id="CHEBI:58332"/>
    </ligand>
</feature>
<evidence type="ECO:0000256" key="4">
    <source>
        <dbReference type="ARBA" id="ARBA00010441"/>
    </source>
</evidence>